<dbReference type="RefSeq" id="WP_234822589.1">
    <property type="nucleotide sequence ID" value="NZ_QKZL01000009.1"/>
</dbReference>
<comment type="caution">
    <text evidence="1">The sequence shown here is derived from an EMBL/GenBank/DDBJ whole genome shotgun (WGS) entry which is preliminary data.</text>
</comment>
<keyword evidence="2" id="KW-1185">Reference proteome</keyword>
<dbReference type="InterPro" id="IPR036513">
    <property type="entry name" value="STAS_dom_sf"/>
</dbReference>
<evidence type="ECO:0000313" key="2">
    <source>
        <dbReference type="Proteomes" id="UP000248916"/>
    </source>
</evidence>
<organism evidence="1 2">
    <name type="scientific">Palleronia aestuarii</name>
    <dbReference type="NCBI Taxonomy" id="568105"/>
    <lineage>
        <taxon>Bacteria</taxon>
        <taxon>Pseudomonadati</taxon>
        <taxon>Pseudomonadota</taxon>
        <taxon>Alphaproteobacteria</taxon>
        <taxon>Rhodobacterales</taxon>
        <taxon>Roseobacteraceae</taxon>
        <taxon>Palleronia</taxon>
    </lineage>
</organism>
<dbReference type="Gene3D" id="3.40.50.10600">
    <property type="entry name" value="SpoIIaa-like domains"/>
    <property type="match status" value="1"/>
</dbReference>
<sequence length="128" mass="14062">MMNSETIQQIPTDNPDLYAFRVTGEVTGADMEAMAEYMNAAFDTHEKVSMLLLFENYHGSETGAGLDWDSVKSRFRSLSKVDKYAVVGAPDGAARMIDMMDKVIPVDARTFTAGEADAAWRFVGARPA</sequence>
<dbReference type="Pfam" id="PF11964">
    <property type="entry name" value="SpoIIAA-like"/>
    <property type="match status" value="1"/>
</dbReference>
<name>A0A2W7Q1N7_9RHOB</name>
<dbReference type="EMBL" id="QKZL01000009">
    <property type="protein sequence ID" value="PZX15739.1"/>
    <property type="molecule type" value="Genomic_DNA"/>
</dbReference>
<protein>
    <submittedName>
        <fullName evidence="1">SpoIIAA-like protein</fullName>
    </submittedName>
</protein>
<dbReference type="InterPro" id="IPR038396">
    <property type="entry name" value="SpoIIAA-like_sf"/>
</dbReference>
<proteinExistence type="predicted"/>
<reference evidence="1 2" key="1">
    <citation type="submission" date="2018-06" db="EMBL/GenBank/DDBJ databases">
        <title>Genomic Encyclopedia of Archaeal and Bacterial Type Strains, Phase II (KMG-II): from individual species to whole genera.</title>
        <authorList>
            <person name="Goeker M."/>
        </authorList>
    </citation>
    <scope>NUCLEOTIDE SEQUENCE [LARGE SCALE GENOMIC DNA]</scope>
    <source>
        <strain evidence="1 2">DSM 22009</strain>
    </source>
</reference>
<accession>A0A2W7Q1N7</accession>
<dbReference type="SUPFAM" id="SSF52091">
    <property type="entry name" value="SpoIIaa-like"/>
    <property type="match status" value="1"/>
</dbReference>
<dbReference type="Proteomes" id="UP000248916">
    <property type="component" value="Unassembled WGS sequence"/>
</dbReference>
<dbReference type="InterPro" id="IPR021866">
    <property type="entry name" value="SpoIIAA-like"/>
</dbReference>
<evidence type="ECO:0000313" key="1">
    <source>
        <dbReference type="EMBL" id="PZX15739.1"/>
    </source>
</evidence>
<dbReference type="AlphaFoldDB" id="A0A2W7Q1N7"/>
<gene>
    <name evidence="1" type="ORF">LX81_02371</name>
</gene>